<dbReference type="Proteomes" id="UP000030170">
    <property type="component" value="Unassembled WGS sequence"/>
</dbReference>
<sequence>MSTVLIVDDSSTIREMVLDLLIKHGLTVVQASDGVEAKEKIQASCPDIVVTDIIMPNMNGYELCRWLKNEPKTKDIPVIMFTTKSEEFDRYWGLKQGGDAYITKPYQPEELLETIHKLLKK</sequence>
<proteinExistence type="predicted"/>
<evidence type="ECO:0000259" key="4">
    <source>
        <dbReference type="PROSITE" id="PS50110"/>
    </source>
</evidence>
<keyword evidence="2" id="KW-0902">Two-component regulatory system</keyword>
<feature type="domain" description="Response regulatory" evidence="4">
    <location>
        <begin position="3"/>
        <end position="119"/>
    </location>
</feature>
<feature type="modified residue" description="4-aspartylphosphate" evidence="3">
    <location>
        <position position="52"/>
    </location>
</feature>
<dbReference type="InterPro" id="IPR050595">
    <property type="entry name" value="Bact_response_regulator"/>
</dbReference>
<dbReference type="SMART" id="SM00448">
    <property type="entry name" value="REC"/>
    <property type="match status" value="1"/>
</dbReference>
<evidence type="ECO:0000256" key="2">
    <source>
        <dbReference type="ARBA" id="ARBA00023012"/>
    </source>
</evidence>
<dbReference type="OrthoDB" id="457440at2"/>
<evidence type="ECO:0000313" key="5">
    <source>
        <dbReference type="EMBL" id="KGF72970.1"/>
    </source>
</evidence>
<dbReference type="Pfam" id="PF00072">
    <property type="entry name" value="Response_reg"/>
    <property type="match status" value="1"/>
</dbReference>
<dbReference type="GO" id="GO:0000160">
    <property type="term" value="P:phosphorelay signal transduction system"/>
    <property type="evidence" value="ECO:0007669"/>
    <property type="project" value="UniProtKB-KW"/>
</dbReference>
<gene>
    <name evidence="5" type="ORF">DO97_02525</name>
</gene>
<protein>
    <submittedName>
        <fullName evidence="5">Chemotaxis protein CheY</fullName>
    </submittedName>
</protein>
<dbReference type="InterPro" id="IPR001789">
    <property type="entry name" value="Sig_transdc_resp-reg_receiver"/>
</dbReference>
<dbReference type="SUPFAM" id="SSF52172">
    <property type="entry name" value="CheY-like"/>
    <property type="match status" value="1"/>
</dbReference>
<name>A0A098TKW5_9CYAN</name>
<keyword evidence="6" id="KW-1185">Reference proteome</keyword>
<dbReference type="Gene3D" id="3.40.50.2300">
    <property type="match status" value="1"/>
</dbReference>
<reference evidence="5 6" key="1">
    <citation type="journal article" date="2014" name="Mol. Ecol.">
        <title>Evolution of Synechococcus.</title>
        <authorList>
            <person name="Dvorak P."/>
            <person name="Casamatta D."/>
            <person name="Hasler P."/>
            <person name="Poulickova A."/>
            <person name="Ondrej V."/>
            <person name="Sanges R."/>
        </authorList>
    </citation>
    <scope>NUCLEOTIDE SEQUENCE [LARGE SCALE GENOMIC DNA]</scope>
    <source>
        <strain evidence="5 6">CAUP A 1101</strain>
    </source>
</reference>
<dbReference type="STRING" id="1497020.DO97_02525"/>
<keyword evidence="1 3" id="KW-0597">Phosphoprotein</keyword>
<dbReference type="PANTHER" id="PTHR44591">
    <property type="entry name" value="STRESS RESPONSE REGULATOR PROTEIN 1"/>
    <property type="match status" value="1"/>
</dbReference>
<dbReference type="AlphaFoldDB" id="A0A098TKW5"/>
<dbReference type="InterPro" id="IPR011006">
    <property type="entry name" value="CheY-like_superfamily"/>
</dbReference>
<dbReference type="PANTHER" id="PTHR44591:SF14">
    <property type="entry name" value="PROTEIN PILG"/>
    <property type="match status" value="1"/>
</dbReference>
<evidence type="ECO:0000256" key="1">
    <source>
        <dbReference type="ARBA" id="ARBA00022553"/>
    </source>
</evidence>
<dbReference type="EMBL" id="JJML01000016">
    <property type="protein sequence ID" value="KGF72970.1"/>
    <property type="molecule type" value="Genomic_DNA"/>
</dbReference>
<evidence type="ECO:0000313" key="6">
    <source>
        <dbReference type="Proteomes" id="UP000030170"/>
    </source>
</evidence>
<comment type="caution">
    <text evidence="5">The sequence shown here is derived from an EMBL/GenBank/DDBJ whole genome shotgun (WGS) entry which is preliminary data.</text>
</comment>
<evidence type="ECO:0000256" key="3">
    <source>
        <dbReference type="PROSITE-ProRule" id="PRU00169"/>
    </source>
</evidence>
<organism evidence="5 6">
    <name type="scientific">Neosynechococcus sphagnicola sy1</name>
    <dbReference type="NCBI Taxonomy" id="1497020"/>
    <lineage>
        <taxon>Bacteria</taxon>
        <taxon>Bacillati</taxon>
        <taxon>Cyanobacteriota</taxon>
        <taxon>Cyanophyceae</taxon>
        <taxon>Neosynechococcales</taxon>
        <taxon>Neosynechococcaceae</taxon>
        <taxon>Neosynechococcus</taxon>
    </lineage>
</organism>
<dbReference type="RefSeq" id="WP_036532169.1">
    <property type="nucleotide sequence ID" value="NZ_JJML01000016.1"/>
</dbReference>
<dbReference type="PROSITE" id="PS50110">
    <property type="entry name" value="RESPONSE_REGULATORY"/>
    <property type="match status" value="1"/>
</dbReference>
<accession>A0A098TKW5</accession>